<dbReference type="CDD" id="cd10317">
    <property type="entry name" value="RGL4_C"/>
    <property type="match status" value="1"/>
</dbReference>
<dbReference type="SUPFAM" id="SSF49452">
    <property type="entry name" value="Starch-binding domain-like"/>
    <property type="match status" value="1"/>
</dbReference>
<accession>A0A811RTS8</accession>
<organism evidence="5 6">
    <name type="scientific">Miscanthus lutarioriparius</name>
    <dbReference type="NCBI Taxonomy" id="422564"/>
    <lineage>
        <taxon>Eukaryota</taxon>
        <taxon>Viridiplantae</taxon>
        <taxon>Streptophyta</taxon>
        <taxon>Embryophyta</taxon>
        <taxon>Tracheophyta</taxon>
        <taxon>Spermatophyta</taxon>
        <taxon>Magnoliopsida</taxon>
        <taxon>Liliopsida</taxon>
        <taxon>Poales</taxon>
        <taxon>Poaceae</taxon>
        <taxon>PACMAD clade</taxon>
        <taxon>Panicoideae</taxon>
        <taxon>Andropogonodae</taxon>
        <taxon>Andropogoneae</taxon>
        <taxon>Saccharinae</taxon>
        <taxon>Miscanthus</taxon>
    </lineage>
</organism>
<dbReference type="PANTHER" id="PTHR32018">
    <property type="entry name" value="RHAMNOGALACTURONATE LYASE FAMILY PROTEIN"/>
    <property type="match status" value="1"/>
</dbReference>
<keyword evidence="6" id="KW-1185">Reference proteome</keyword>
<gene>
    <name evidence="5" type="ORF">NCGR_LOCUS56679</name>
</gene>
<dbReference type="CDD" id="cd10316">
    <property type="entry name" value="RGL4_M"/>
    <property type="match status" value="1"/>
</dbReference>
<proteinExistence type="predicted"/>
<evidence type="ECO:0000259" key="4">
    <source>
        <dbReference type="Pfam" id="PF14686"/>
    </source>
</evidence>
<dbReference type="Pfam" id="PF14686">
    <property type="entry name" value="fn3_3"/>
    <property type="match status" value="1"/>
</dbReference>
<dbReference type="Gene3D" id="2.70.98.10">
    <property type="match status" value="1"/>
</dbReference>
<feature type="domain" description="Rhamnogalacturonan lyase" evidence="4">
    <location>
        <begin position="415"/>
        <end position="479"/>
    </location>
</feature>
<dbReference type="Proteomes" id="UP000604825">
    <property type="component" value="Unassembled WGS sequence"/>
</dbReference>
<dbReference type="PANTHER" id="PTHR32018:SF11">
    <property type="entry name" value="RHAMNOGALACTURONAN ENDOLYASE"/>
    <property type="match status" value="1"/>
</dbReference>
<evidence type="ECO:0000313" key="6">
    <source>
        <dbReference type="Proteomes" id="UP000604825"/>
    </source>
</evidence>
<dbReference type="AlphaFoldDB" id="A0A811RTS8"/>
<keyword evidence="1 2" id="KW-0732">Signal</keyword>
<feature type="chain" id="PRO_5032683059" description="Rhamnogalacturonan endolyase" evidence="2">
    <location>
        <begin position="26"/>
        <end position="717"/>
    </location>
</feature>
<evidence type="ECO:0000313" key="5">
    <source>
        <dbReference type="EMBL" id="CAD6332581.1"/>
    </source>
</evidence>
<dbReference type="InterPro" id="IPR029413">
    <property type="entry name" value="RG-lyase_II"/>
</dbReference>
<protein>
    <recommendedName>
        <fullName evidence="7">Rhamnogalacturonan endolyase</fullName>
    </recommendedName>
</protein>
<evidence type="ECO:0000256" key="2">
    <source>
        <dbReference type="SAM" id="SignalP"/>
    </source>
</evidence>
<dbReference type="InterPro" id="IPR051850">
    <property type="entry name" value="Polysacch_Lyase_4"/>
</dbReference>
<comment type="caution">
    <text evidence="5">The sequence shown here is derived from an EMBL/GenBank/DDBJ whole genome shotgun (WGS) entry which is preliminary data.</text>
</comment>
<evidence type="ECO:0008006" key="7">
    <source>
        <dbReference type="Google" id="ProtNLM"/>
    </source>
</evidence>
<dbReference type="Pfam" id="PF14683">
    <property type="entry name" value="CBM-like"/>
    <property type="match status" value="1"/>
</dbReference>
<dbReference type="InterPro" id="IPR008979">
    <property type="entry name" value="Galactose-bd-like_sf"/>
</dbReference>
<reference evidence="5" key="1">
    <citation type="submission" date="2020-10" db="EMBL/GenBank/DDBJ databases">
        <authorList>
            <person name="Han B."/>
            <person name="Lu T."/>
            <person name="Zhao Q."/>
            <person name="Huang X."/>
            <person name="Zhao Y."/>
        </authorList>
    </citation>
    <scope>NUCLEOTIDE SEQUENCE</scope>
</reference>
<dbReference type="OrthoDB" id="2130367at2759"/>
<evidence type="ECO:0000256" key="1">
    <source>
        <dbReference type="ARBA" id="ARBA00022729"/>
    </source>
</evidence>
<dbReference type="InterPro" id="IPR010325">
    <property type="entry name" value="Rhamnogal_lyase"/>
</dbReference>
<evidence type="ECO:0000259" key="3">
    <source>
        <dbReference type="Pfam" id="PF14683"/>
    </source>
</evidence>
<dbReference type="EMBL" id="CAJGYO010000017">
    <property type="protein sequence ID" value="CAD6332581.1"/>
    <property type="molecule type" value="Genomic_DNA"/>
</dbReference>
<dbReference type="Gene3D" id="2.60.40.1120">
    <property type="entry name" value="Carboxypeptidase-like, regulatory domain"/>
    <property type="match status" value="1"/>
</dbReference>
<name>A0A811RTS8_9POAL</name>
<dbReference type="InterPro" id="IPR013784">
    <property type="entry name" value="Carb-bd-like_fold"/>
</dbReference>
<feature type="signal peptide" evidence="2">
    <location>
        <begin position="1"/>
        <end position="25"/>
    </location>
</feature>
<dbReference type="InterPro" id="IPR029411">
    <property type="entry name" value="RG-lyase_III"/>
</dbReference>
<dbReference type="GO" id="GO:0030246">
    <property type="term" value="F:carbohydrate binding"/>
    <property type="evidence" value="ECO:0007669"/>
    <property type="project" value="InterPro"/>
</dbReference>
<dbReference type="SUPFAM" id="SSF49785">
    <property type="entry name" value="Galactose-binding domain-like"/>
    <property type="match status" value="1"/>
</dbReference>
<dbReference type="Pfam" id="PF06045">
    <property type="entry name" value="Rhamnogal_lyase"/>
    <property type="match status" value="1"/>
</dbReference>
<dbReference type="Gene3D" id="2.60.120.260">
    <property type="entry name" value="Galactose-binding domain-like"/>
    <property type="match status" value="1"/>
</dbReference>
<dbReference type="CDD" id="cd10320">
    <property type="entry name" value="RGL4_N"/>
    <property type="match status" value="1"/>
</dbReference>
<feature type="domain" description="Rhamnogalacturonan lyase" evidence="3">
    <location>
        <begin position="502"/>
        <end position="710"/>
    </location>
</feature>
<dbReference type="InterPro" id="IPR014718">
    <property type="entry name" value="GH-type_carb-bd"/>
</dbReference>
<sequence length="717" mass="78878">MAAAPRSCLKFAVGAASMLVLLVAAAPPPEAAGGVTLHVDPRQVEVVVDNGMVQVSLSTPQGHITAVRVNGDDQNLLQYNATQANSGGYWDVVWNYPGSNQPKGMMDMLDGTEFQVVSSDEEHVELSFRSSYNPSSPPNSLRLNVDKRFVMLRGSSGFYCYAIFEHPRECPALNISVARLAFKLNEDRFRYMAISDDIQRYMPSAEDRDPPRGVPLAYKEAVLLVDPVEPEFKGEVDDKYQYSMDNKDNTVHGWIGGDSNSGGGGGFWVITPSNEFKNGGPLKRELTSHTGPTSLSVFLGPHYVGKDMVINFEEGEYWKKVLGPVFVYLNSDHHLLPADGGSNDDNVNNRLWEDAKAQAQAEVSKWPYSFPWSPDFAKAGERGSVTGRLWVRDRSYSNDDKQAAAMQQTQPAAMAHIGLALPGQPGSWATESKGYQFWTRATSDGSFSIANVREGTYNLYAWVPGILGDYMHVSPVTIAVPARNATINLGDLVFEPPRSGPTLWEIGVPDRTAAEFYVPDADPKYASRLFLTKDRYRQYGLWERYAALYPVENGDLVFTVGKSNHSRDWFFAHVTRRIVVVGNNETTRTNIVPTTWQIRFHLDRVVADGTYTLRIALAASHMSNLKVQVNSGGRSVVAGAGGGAAGGGEVVALNLMGDNNAIARHGIRGMQWSLDMDVKAHLLNQGDNTIYINQTTPYQFAGVMYDYICLEGPSTSI</sequence>